<dbReference type="AlphaFoldDB" id="E9J4E6"/>
<dbReference type="HOGENOM" id="CLU_907877_0_0_1"/>
<organism>
    <name type="scientific">Solenopsis invicta</name>
    <name type="common">Red imported fire ant</name>
    <name type="synonym">Solenopsis wagneri</name>
    <dbReference type="NCBI Taxonomy" id="13686"/>
    <lineage>
        <taxon>Eukaryota</taxon>
        <taxon>Metazoa</taxon>
        <taxon>Ecdysozoa</taxon>
        <taxon>Arthropoda</taxon>
        <taxon>Hexapoda</taxon>
        <taxon>Insecta</taxon>
        <taxon>Pterygota</taxon>
        <taxon>Neoptera</taxon>
        <taxon>Endopterygota</taxon>
        <taxon>Hymenoptera</taxon>
        <taxon>Apocrita</taxon>
        <taxon>Aculeata</taxon>
        <taxon>Formicoidea</taxon>
        <taxon>Formicidae</taxon>
        <taxon>Myrmicinae</taxon>
        <taxon>Solenopsis</taxon>
    </lineage>
</organism>
<dbReference type="PANTHER" id="PTHR33480">
    <property type="entry name" value="SET DOMAIN-CONTAINING PROTEIN-RELATED"/>
    <property type="match status" value="1"/>
</dbReference>
<dbReference type="EMBL" id="GL768097">
    <property type="protein sequence ID" value="EFZ12310.1"/>
    <property type="molecule type" value="Genomic_DNA"/>
</dbReference>
<feature type="non-terminal residue" evidence="1">
    <location>
        <position position="307"/>
    </location>
</feature>
<protein>
    <submittedName>
        <fullName evidence="1">Uncharacterized protein</fullName>
    </submittedName>
</protein>
<gene>
    <name evidence="1" type="ORF">SINV_15239</name>
</gene>
<dbReference type="PANTHER" id="PTHR33480:SF1">
    <property type="entry name" value="TYR RECOMBINASE DOMAIN-CONTAINING PROTEIN"/>
    <property type="match status" value="1"/>
</dbReference>
<accession>E9J4E6</accession>
<reference evidence="1" key="1">
    <citation type="journal article" date="2011" name="Proc. Natl. Acad. Sci. U.S.A.">
        <title>The genome of the fire ant Solenopsis invicta.</title>
        <authorList>
            <person name="Wurm Y."/>
            <person name="Wang J."/>
            <person name="Riba-Grognuz O."/>
            <person name="Corona M."/>
            <person name="Nygaard S."/>
            <person name="Hunt B.G."/>
            <person name="Ingram K.K."/>
            <person name="Falquet L."/>
            <person name="Nipitwattanaphon M."/>
            <person name="Gotzek D."/>
            <person name="Dijkstra M.B."/>
            <person name="Oettler J."/>
            <person name="Comtesse F."/>
            <person name="Shih C.J."/>
            <person name="Wu W.J."/>
            <person name="Yang C.C."/>
            <person name="Thomas J."/>
            <person name="Beaudoing E."/>
            <person name="Pradervand S."/>
            <person name="Flegel V."/>
            <person name="Cook E.D."/>
            <person name="Fabbretti R."/>
            <person name="Stockinger H."/>
            <person name="Long L."/>
            <person name="Farmerie W.G."/>
            <person name="Oakey J."/>
            <person name="Boomsma J.J."/>
            <person name="Pamilo P."/>
            <person name="Yi S.V."/>
            <person name="Heinze J."/>
            <person name="Goodisman M.A."/>
            <person name="Farinelli L."/>
            <person name="Harshman K."/>
            <person name="Hulo N."/>
            <person name="Cerutti L."/>
            <person name="Xenarios I."/>
            <person name="Shoemaker D."/>
            <person name="Keller L."/>
        </authorList>
    </citation>
    <scope>NUCLEOTIDE SEQUENCE [LARGE SCALE GENOMIC DNA]</scope>
</reference>
<sequence>TEQSKLSRHVVCKHKDEDERCILENEKWREDRMPGIKNLPQILQHVHHALQIMQKLLFDTIIENVRNKNSAKQKTILVKSKMLTGQIHTNACNILQKRIFPTMQDDDIAKSIRYDKLILFGNKLCQKYKEPHFYDMIRQKLRQLERFHLEVRKYDTDIYDFFSSFYPKYYDATAVQSIAGLNEGTGFNKPSLATFLGTLIKQISKLCISEWIKRHNKEKQIYAEDFLTFLTENYTSKTLTRRKKQSTANLPSTNDIQKLQMYLRYKLRKNYKALNQQFSKKTSVLLDLSIHETTGSSYLTPLYTHVN</sequence>
<proteinExistence type="predicted"/>
<feature type="non-terminal residue" evidence="1">
    <location>
        <position position="1"/>
    </location>
</feature>
<evidence type="ECO:0000313" key="1">
    <source>
        <dbReference type="EMBL" id="EFZ12310.1"/>
    </source>
</evidence>
<name>E9J4E6_SOLIN</name>